<accession>A0A5B7HXN1</accession>
<protein>
    <submittedName>
        <fullName evidence="1">Uncharacterized protein</fullName>
    </submittedName>
</protein>
<gene>
    <name evidence="1" type="ORF">E2C01_067525</name>
</gene>
<evidence type="ECO:0000313" key="1">
    <source>
        <dbReference type="EMBL" id="MPC73204.1"/>
    </source>
</evidence>
<keyword evidence="2" id="KW-1185">Reference proteome</keyword>
<dbReference type="EMBL" id="VSRR010036306">
    <property type="protein sequence ID" value="MPC73204.1"/>
    <property type="molecule type" value="Genomic_DNA"/>
</dbReference>
<comment type="caution">
    <text evidence="1">The sequence shown here is derived from an EMBL/GenBank/DDBJ whole genome shotgun (WGS) entry which is preliminary data.</text>
</comment>
<organism evidence="1 2">
    <name type="scientific">Portunus trituberculatus</name>
    <name type="common">Swimming crab</name>
    <name type="synonym">Neptunus trituberculatus</name>
    <dbReference type="NCBI Taxonomy" id="210409"/>
    <lineage>
        <taxon>Eukaryota</taxon>
        <taxon>Metazoa</taxon>
        <taxon>Ecdysozoa</taxon>
        <taxon>Arthropoda</taxon>
        <taxon>Crustacea</taxon>
        <taxon>Multicrustacea</taxon>
        <taxon>Malacostraca</taxon>
        <taxon>Eumalacostraca</taxon>
        <taxon>Eucarida</taxon>
        <taxon>Decapoda</taxon>
        <taxon>Pleocyemata</taxon>
        <taxon>Brachyura</taxon>
        <taxon>Eubrachyura</taxon>
        <taxon>Portunoidea</taxon>
        <taxon>Portunidae</taxon>
        <taxon>Portuninae</taxon>
        <taxon>Portunus</taxon>
    </lineage>
</organism>
<name>A0A5B7HXN1_PORTR</name>
<dbReference type="AlphaFoldDB" id="A0A5B7HXN1"/>
<sequence>MCAVILDFRSCDQQEQGDPGVRVTVIGGTMFRGSIGSRQKAQHGDTHYIYTRRHTLTLATVYSTHLTPLSANTAAPQSTSIAALFTVDVTDIV</sequence>
<proteinExistence type="predicted"/>
<evidence type="ECO:0000313" key="2">
    <source>
        <dbReference type="Proteomes" id="UP000324222"/>
    </source>
</evidence>
<reference evidence="1 2" key="1">
    <citation type="submission" date="2019-05" db="EMBL/GenBank/DDBJ databases">
        <title>Another draft genome of Portunus trituberculatus and its Hox gene families provides insights of decapod evolution.</title>
        <authorList>
            <person name="Jeong J.-H."/>
            <person name="Song I."/>
            <person name="Kim S."/>
            <person name="Choi T."/>
            <person name="Kim D."/>
            <person name="Ryu S."/>
            <person name="Kim W."/>
        </authorList>
    </citation>
    <scope>NUCLEOTIDE SEQUENCE [LARGE SCALE GENOMIC DNA]</scope>
    <source>
        <tissue evidence="1">Muscle</tissue>
    </source>
</reference>
<dbReference type="Proteomes" id="UP000324222">
    <property type="component" value="Unassembled WGS sequence"/>
</dbReference>